<protein>
    <submittedName>
        <fullName evidence="2">Uncharacterized protein</fullName>
    </submittedName>
</protein>
<evidence type="ECO:0000313" key="2">
    <source>
        <dbReference type="Ensembl" id="ENSLACP00000017695.1"/>
    </source>
</evidence>
<organism evidence="2 3">
    <name type="scientific">Latimeria chalumnae</name>
    <name type="common">Coelacanth</name>
    <dbReference type="NCBI Taxonomy" id="7897"/>
    <lineage>
        <taxon>Eukaryota</taxon>
        <taxon>Metazoa</taxon>
        <taxon>Chordata</taxon>
        <taxon>Craniata</taxon>
        <taxon>Vertebrata</taxon>
        <taxon>Euteleostomi</taxon>
        <taxon>Coelacanthiformes</taxon>
        <taxon>Coelacanthidae</taxon>
        <taxon>Latimeria</taxon>
    </lineage>
</organism>
<dbReference type="Ensembl" id="ENSLACT00000017825.1">
    <property type="protein sequence ID" value="ENSLACP00000017695.1"/>
    <property type="gene ID" value="ENSLACG00000015586.1"/>
</dbReference>
<keyword evidence="3" id="KW-1185">Reference proteome</keyword>
<accession>H3B724</accession>
<name>H3B724_LATCH</name>
<dbReference type="InParanoid" id="H3B724"/>
<feature type="region of interest" description="Disordered" evidence="1">
    <location>
        <begin position="55"/>
        <end position="81"/>
    </location>
</feature>
<dbReference type="PANTHER" id="PTHR40141:SF2">
    <property type="entry name" value="3',5'-CYCLIC-AMP PHOSPHODIESTERASE"/>
    <property type="match status" value="1"/>
</dbReference>
<sequence length="91" mass="10215">MKKSTSVLAMIADDNDKDPSDCGFSNSYTSTNTLGIDLWRGRRRYSGNLQLPPLSWRQAERAKTPERESPSRPTTLPFHAAPRIAITVDHD</sequence>
<dbReference type="Bgee" id="ENSLACG00000015586">
    <property type="expression patterns" value="Expressed in pelvic fin"/>
</dbReference>
<dbReference type="HOGENOM" id="CLU_183164_0_0_1"/>
<dbReference type="STRING" id="7897.ENSLACP00000017695"/>
<evidence type="ECO:0000256" key="1">
    <source>
        <dbReference type="SAM" id="MobiDB-lite"/>
    </source>
</evidence>
<dbReference type="AlphaFoldDB" id="H3B724"/>
<evidence type="ECO:0000313" key="3">
    <source>
        <dbReference type="Proteomes" id="UP000008672"/>
    </source>
</evidence>
<feature type="compositionally biased region" description="Basic and acidic residues" evidence="1">
    <location>
        <begin position="58"/>
        <end position="70"/>
    </location>
</feature>
<dbReference type="Proteomes" id="UP000008672">
    <property type="component" value="Unassembled WGS sequence"/>
</dbReference>
<reference evidence="2" key="2">
    <citation type="submission" date="2025-08" db="UniProtKB">
        <authorList>
            <consortium name="Ensembl"/>
        </authorList>
    </citation>
    <scope>IDENTIFICATION</scope>
</reference>
<dbReference type="EMBL" id="AFYH01095182">
    <property type="status" value="NOT_ANNOTATED_CDS"/>
    <property type="molecule type" value="Genomic_DNA"/>
</dbReference>
<dbReference type="PANTHER" id="PTHR40141">
    <property type="entry name" value="3',5'-CYCLIC-AMP PHOSPHODIESTERASE-RELATED"/>
    <property type="match status" value="1"/>
</dbReference>
<proteinExistence type="predicted"/>
<reference evidence="2" key="3">
    <citation type="submission" date="2025-09" db="UniProtKB">
        <authorList>
            <consortium name="Ensembl"/>
        </authorList>
    </citation>
    <scope>IDENTIFICATION</scope>
</reference>
<dbReference type="OMA" id="CGQLQKH"/>
<reference evidence="3" key="1">
    <citation type="submission" date="2011-08" db="EMBL/GenBank/DDBJ databases">
        <title>The draft genome of Latimeria chalumnae.</title>
        <authorList>
            <person name="Di Palma F."/>
            <person name="Alfoldi J."/>
            <person name="Johnson J."/>
            <person name="Berlin A."/>
            <person name="Gnerre S."/>
            <person name="Jaffe D."/>
            <person name="MacCallum I."/>
            <person name="Young S."/>
            <person name="Walker B.J."/>
            <person name="Lander E."/>
            <person name="Lindblad-Toh K."/>
        </authorList>
    </citation>
    <scope>NUCLEOTIDE SEQUENCE [LARGE SCALE GENOMIC DNA]</scope>
    <source>
        <strain evidence="3">Wild caught</strain>
    </source>
</reference>
<dbReference type="GeneTree" id="ENSGT00390000018600"/>
<dbReference type="eggNOG" id="ENOG502SA21">
    <property type="taxonomic scope" value="Eukaryota"/>
</dbReference>